<evidence type="ECO:0000256" key="1">
    <source>
        <dbReference type="SAM" id="Coils"/>
    </source>
</evidence>
<dbReference type="PANTHER" id="PTHR15276:SF0">
    <property type="entry name" value="COILED-COIL DOMAIN-CONTAINING PROTEIN 6"/>
    <property type="match status" value="1"/>
</dbReference>
<organism evidence="2">
    <name type="scientific">Arcella intermedia</name>
    <dbReference type="NCBI Taxonomy" id="1963864"/>
    <lineage>
        <taxon>Eukaryota</taxon>
        <taxon>Amoebozoa</taxon>
        <taxon>Tubulinea</taxon>
        <taxon>Elardia</taxon>
        <taxon>Arcellinida</taxon>
        <taxon>Sphaerothecina</taxon>
        <taxon>Arcellidae</taxon>
        <taxon>Arcella</taxon>
    </lineage>
</organism>
<proteinExistence type="predicted"/>
<dbReference type="Pfam" id="PF09755">
    <property type="entry name" value="DUF2046"/>
    <property type="match status" value="1"/>
</dbReference>
<protein>
    <submittedName>
        <fullName evidence="2">Uncharacterized protein</fullName>
    </submittedName>
</protein>
<reference evidence="2" key="1">
    <citation type="journal article" date="2020" name="J. Eukaryot. Microbiol.">
        <title>De novo Sequencing, Assembly and Annotation of the Transcriptome for the Free-Living Testate Amoeba Arcella intermedia.</title>
        <authorList>
            <person name="Ribeiro G.M."/>
            <person name="Porfirio-Sousa A.L."/>
            <person name="Maurer-Alcala X.X."/>
            <person name="Katz L.A."/>
            <person name="Lahr D.J.G."/>
        </authorList>
    </citation>
    <scope>NUCLEOTIDE SEQUENCE</scope>
</reference>
<feature type="coiled-coil region" evidence="1">
    <location>
        <begin position="149"/>
        <end position="183"/>
    </location>
</feature>
<evidence type="ECO:0000313" key="2">
    <source>
        <dbReference type="EMBL" id="NDV37568.1"/>
    </source>
</evidence>
<dbReference type="InterPro" id="IPR019152">
    <property type="entry name" value="DUF2046"/>
</dbReference>
<dbReference type="EMBL" id="GIBP01008599">
    <property type="protein sequence ID" value="NDV37568.1"/>
    <property type="molecule type" value="Transcribed_RNA"/>
</dbReference>
<dbReference type="PANTHER" id="PTHR15276">
    <property type="entry name" value="H4 D10S170 PROTEIN-RELATED"/>
    <property type="match status" value="1"/>
</dbReference>
<keyword evidence="1" id="KW-0175">Coiled coil</keyword>
<sequence length="183" mass="21890">MQLQLHIKQADDKIKEHQANLHNLKAHQVEQEKLVEAEEEYITNTLFKRLEELQKEKNGLILEVEREEEYLTNTLQKKMEIVKQEKIALENRLEIEEEAIVIRLQKQLNILQEQKEELEQRVAETPRGTELRKLKWEVEIIKRTKEGEISKLESENFGLQQQINKYREQIETLQNEKKAGLLQ</sequence>
<name>A0A6B2LLH1_9EUKA</name>
<accession>A0A6B2LLH1</accession>
<dbReference type="AlphaFoldDB" id="A0A6B2LLH1"/>
<feature type="coiled-coil region" evidence="1">
    <location>
        <begin position="7"/>
        <end position="124"/>
    </location>
</feature>